<evidence type="ECO:0000256" key="6">
    <source>
        <dbReference type="ARBA" id="ARBA00022840"/>
    </source>
</evidence>
<dbReference type="CDD" id="cd03215">
    <property type="entry name" value="ABC_Carb_Monos_II"/>
    <property type="match status" value="1"/>
</dbReference>
<dbReference type="InterPro" id="IPR003593">
    <property type="entry name" value="AAA+_ATPase"/>
</dbReference>
<feature type="domain" description="ABC transporter" evidence="10">
    <location>
        <begin position="251"/>
        <end position="496"/>
    </location>
</feature>
<evidence type="ECO:0000259" key="10">
    <source>
        <dbReference type="PROSITE" id="PS50893"/>
    </source>
</evidence>
<dbReference type="CDD" id="cd03216">
    <property type="entry name" value="ABC_Carb_Monos_I"/>
    <property type="match status" value="1"/>
</dbReference>
<dbReference type="InterPro" id="IPR017871">
    <property type="entry name" value="ABC_transporter-like_CS"/>
</dbReference>
<evidence type="ECO:0000313" key="11">
    <source>
        <dbReference type="EMBL" id="MDQ0269179.1"/>
    </source>
</evidence>
<dbReference type="PANTHER" id="PTHR43790:SF2">
    <property type="entry name" value="AUTOINDUCER 2 IMPORT ATP-BINDING PROTEIN LSRA"/>
    <property type="match status" value="1"/>
</dbReference>
<evidence type="ECO:0000256" key="9">
    <source>
        <dbReference type="ARBA" id="ARBA00034076"/>
    </source>
</evidence>
<evidence type="ECO:0000256" key="1">
    <source>
        <dbReference type="ARBA" id="ARBA00004417"/>
    </source>
</evidence>
<comment type="similarity">
    <text evidence="2">Belongs to the ABC transporter superfamily. AI-2 autoinducer porter (TC 3.A.1.2.8) family.</text>
</comment>
<organism evidence="11 12">
    <name type="scientific">Cytobacillus purgationiresistens</name>
    <dbReference type="NCBI Taxonomy" id="863449"/>
    <lineage>
        <taxon>Bacteria</taxon>
        <taxon>Bacillati</taxon>
        <taxon>Bacillota</taxon>
        <taxon>Bacilli</taxon>
        <taxon>Bacillales</taxon>
        <taxon>Bacillaceae</taxon>
        <taxon>Cytobacillus</taxon>
    </lineage>
</organism>
<dbReference type="InterPro" id="IPR027417">
    <property type="entry name" value="P-loop_NTPase"/>
</dbReference>
<comment type="subcellular location">
    <subcellularLocation>
        <location evidence="1">Cell inner membrane</location>
        <topology evidence="1">Peripheral membrane protein</topology>
    </subcellularLocation>
</comment>
<dbReference type="InterPro" id="IPR050107">
    <property type="entry name" value="ABC_carbohydrate_import_ATPase"/>
</dbReference>
<keyword evidence="6 11" id="KW-0067">ATP-binding</keyword>
<evidence type="ECO:0000313" key="12">
    <source>
        <dbReference type="Proteomes" id="UP001238088"/>
    </source>
</evidence>
<evidence type="ECO:0000256" key="4">
    <source>
        <dbReference type="ARBA" id="ARBA00019459"/>
    </source>
</evidence>
<gene>
    <name evidence="11" type="ORF">J2S17_001049</name>
</gene>
<keyword evidence="5" id="KW-0547">Nucleotide-binding</keyword>
<accession>A0ABU0AE74</accession>
<comment type="caution">
    <text evidence="11">The sequence shown here is derived from an EMBL/GenBank/DDBJ whole genome shotgun (WGS) entry which is preliminary data.</text>
</comment>
<keyword evidence="12" id="KW-1185">Reference proteome</keyword>
<dbReference type="PROSITE" id="PS00211">
    <property type="entry name" value="ABC_TRANSPORTER_1"/>
    <property type="match status" value="1"/>
</dbReference>
<evidence type="ECO:0000256" key="7">
    <source>
        <dbReference type="ARBA" id="ARBA00023747"/>
    </source>
</evidence>
<dbReference type="SMART" id="SM00382">
    <property type="entry name" value="AAA"/>
    <property type="match status" value="2"/>
</dbReference>
<dbReference type="PROSITE" id="PS50893">
    <property type="entry name" value="ABC_TRANSPORTER_2"/>
    <property type="match status" value="2"/>
</dbReference>
<dbReference type="InterPro" id="IPR003439">
    <property type="entry name" value="ABC_transporter-like_ATP-bd"/>
</dbReference>
<feature type="domain" description="ABC transporter" evidence="10">
    <location>
        <begin position="6"/>
        <end position="235"/>
    </location>
</feature>
<dbReference type="Pfam" id="PF00005">
    <property type="entry name" value="ABC_tran"/>
    <property type="match status" value="2"/>
</dbReference>
<protein>
    <recommendedName>
        <fullName evidence="4">Autoinducer 2 import ATP-binding protein LsrA</fullName>
        <ecNumber evidence="8">7.6.2.13</ecNumber>
    </recommendedName>
</protein>
<dbReference type="Gene3D" id="3.40.50.300">
    <property type="entry name" value="P-loop containing nucleotide triphosphate hydrolases"/>
    <property type="match status" value="2"/>
</dbReference>
<name>A0ABU0AE74_9BACI</name>
<sequence>MSNYLVEIAGLYKRFNDNEVLRGIDFSLKKGETFAIVGGNGAGKSTMMKIITGLYQADRGTMKIKGQALHFHHPQEAHRHGIYLVPQEPLIFPNMSVEENITIGMKGKRAELRKKVNKIIDYLGWNLGLFRSAMTLSIAEQQLVEIVRGLVREADILILDEPTSTLTFNEIESLFTAIKRLNKDGVGVIYITHRFAEIFQLADSVAVLKDGVVSLKGPVEEFDYDRLLDGLVDKQSKGERRNMVNLQSNIERVKDKRNPILVVDQLTGHGFEEISFSISPGEVLGIAGVVGAGRTELAESIIGINGAASGEIELDGTGISRLSIRQRINLGMSYVPEDRHQHGIFKIASIQQNTTSAILHRLKGFFLQKRREIEITDEYVDQLKIKVTNTNQLLSELSGGNQQKVVLGKYLATKPKLLILDEPTRGIDAHARSDIYDMISQLQANGLAVLLISSDLEEIVKLSGRVLVMHEGKMIEEINREYISVDRITSAAFGVVKKCVIKQSINEI</sequence>
<dbReference type="PANTHER" id="PTHR43790">
    <property type="entry name" value="CARBOHYDRATE TRANSPORT ATP-BINDING PROTEIN MG119-RELATED"/>
    <property type="match status" value="1"/>
</dbReference>
<reference evidence="11 12" key="1">
    <citation type="submission" date="2023-07" db="EMBL/GenBank/DDBJ databases">
        <title>Genomic Encyclopedia of Type Strains, Phase IV (KMG-IV): sequencing the most valuable type-strain genomes for metagenomic binning, comparative biology and taxonomic classification.</title>
        <authorList>
            <person name="Goeker M."/>
        </authorList>
    </citation>
    <scope>NUCLEOTIDE SEQUENCE [LARGE SCALE GENOMIC DNA]</scope>
    <source>
        <strain evidence="11 12">DSM 23494</strain>
    </source>
</reference>
<dbReference type="EMBL" id="JAUSUB010000003">
    <property type="protein sequence ID" value="MDQ0269179.1"/>
    <property type="molecule type" value="Genomic_DNA"/>
</dbReference>
<dbReference type="SUPFAM" id="SSF52540">
    <property type="entry name" value="P-loop containing nucleoside triphosphate hydrolases"/>
    <property type="match status" value="2"/>
</dbReference>
<dbReference type="GO" id="GO:0005524">
    <property type="term" value="F:ATP binding"/>
    <property type="evidence" value="ECO:0007669"/>
    <property type="project" value="UniProtKB-KW"/>
</dbReference>
<dbReference type="EC" id="7.6.2.13" evidence="8"/>
<dbReference type="Proteomes" id="UP001238088">
    <property type="component" value="Unassembled WGS sequence"/>
</dbReference>
<dbReference type="RefSeq" id="WP_307472543.1">
    <property type="nucleotide sequence ID" value="NZ_JAUSUB010000003.1"/>
</dbReference>
<comment type="subunit">
    <text evidence="3">The complex is composed of two ATP-binding proteins (LsrA), two transmembrane proteins (LsrC and LsrD) and a solute-binding protein (LsrB).</text>
</comment>
<evidence type="ECO:0000256" key="5">
    <source>
        <dbReference type="ARBA" id="ARBA00022741"/>
    </source>
</evidence>
<proteinExistence type="inferred from homology"/>
<evidence type="ECO:0000256" key="3">
    <source>
        <dbReference type="ARBA" id="ARBA00011262"/>
    </source>
</evidence>
<comment type="function">
    <text evidence="7">Part of the ABC transporter complex LsrABCD involved in autoinducer 2 (AI-2) import. Responsible for energy coupling to the transport system.</text>
</comment>
<evidence type="ECO:0000256" key="2">
    <source>
        <dbReference type="ARBA" id="ARBA00009404"/>
    </source>
</evidence>
<comment type="catalytic activity">
    <reaction evidence="9">
        <text>ATP + H2O + (2R,4S)-2-methyl-2,3,3,4-tetrahydroxytetrahydrofuran-[AI-2-binding protein]Side 1 = ADP + phosphate + (2R,4S)-2-methyl-2,3,3,4-tetrahydroxytetrahydrofuranSide 2 + [AI-2-binding protein]Side 1.</text>
        <dbReference type="EC" id="7.6.2.13"/>
    </reaction>
</comment>
<evidence type="ECO:0000256" key="8">
    <source>
        <dbReference type="ARBA" id="ARBA00023798"/>
    </source>
</evidence>